<feature type="region of interest" description="Disordered" evidence="1">
    <location>
        <begin position="73"/>
        <end position="154"/>
    </location>
</feature>
<proteinExistence type="predicted"/>
<keyword evidence="3" id="KW-1185">Reference proteome</keyword>
<reference evidence="2" key="2">
    <citation type="submission" date="2021-08" db="EMBL/GenBank/DDBJ databases">
        <authorList>
            <person name="Tani A."/>
            <person name="Ola A."/>
            <person name="Ogura Y."/>
            <person name="Katsura K."/>
            <person name="Hayashi T."/>
        </authorList>
    </citation>
    <scope>NUCLEOTIDE SEQUENCE</scope>
    <source>
        <strain evidence="2">KCTC 52305</strain>
    </source>
</reference>
<evidence type="ECO:0000313" key="2">
    <source>
        <dbReference type="EMBL" id="GJD53306.1"/>
    </source>
</evidence>
<comment type="caution">
    <text evidence="2">The sequence shown here is derived from an EMBL/GenBank/DDBJ whole genome shotgun (WGS) entry which is preliminary data.</text>
</comment>
<evidence type="ECO:0000313" key="3">
    <source>
        <dbReference type="Proteomes" id="UP001055167"/>
    </source>
</evidence>
<feature type="compositionally biased region" description="Polar residues" evidence="1">
    <location>
        <begin position="110"/>
        <end position="119"/>
    </location>
</feature>
<organism evidence="2 3">
    <name type="scientific">Methylobacterium crusticola</name>
    <dbReference type="NCBI Taxonomy" id="1697972"/>
    <lineage>
        <taxon>Bacteria</taxon>
        <taxon>Pseudomonadati</taxon>
        <taxon>Pseudomonadota</taxon>
        <taxon>Alphaproteobacteria</taxon>
        <taxon>Hyphomicrobiales</taxon>
        <taxon>Methylobacteriaceae</taxon>
        <taxon>Methylobacterium</taxon>
    </lineage>
</organism>
<evidence type="ECO:0000256" key="1">
    <source>
        <dbReference type="SAM" id="MobiDB-lite"/>
    </source>
</evidence>
<dbReference type="Proteomes" id="UP001055167">
    <property type="component" value="Unassembled WGS sequence"/>
</dbReference>
<feature type="compositionally biased region" description="Low complexity" evidence="1">
    <location>
        <begin position="120"/>
        <end position="131"/>
    </location>
</feature>
<dbReference type="EMBL" id="BPQH01000027">
    <property type="protein sequence ID" value="GJD53306.1"/>
    <property type="molecule type" value="Genomic_DNA"/>
</dbReference>
<protein>
    <submittedName>
        <fullName evidence="2">Uncharacterized protein</fullName>
    </submittedName>
</protein>
<sequence>MPATTLVIADTFGFHARGPGLRASTRVTVHTSIRRNPFLPWTGLDPRALPGLRGRELALKLVVQDLRRRLTGRGAPWRPVGSVAIGAPPRSEARGGRPGRARQPRRRTWRQVSDQTCFISASRVSARRFSSGPPSARRCTSTSGGQGRPVRGST</sequence>
<accession>A0ABQ4R7K6</accession>
<reference evidence="2" key="1">
    <citation type="journal article" date="2021" name="Front. Microbiol.">
        <title>Comprehensive Comparative Genomics and Phenotyping of Methylobacterium Species.</title>
        <authorList>
            <person name="Alessa O."/>
            <person name="Ogura Y."/>
            <person name="Fujitani Y."/>
            <person name="Takami H."/>
            <person name="Hayashi T."/>
            <person name="Sahin N."/>
            <person name="Tani A."/>
        </authorList>
    </citation>
    <scope>NUCLEOTIDE SEQUENCE</scope>
    <source>
        <strain evidence="2">KCTC 52305</strain>
    </source>
</reference>
<feature type="compositionally biased region" description="Basic residues" evidence="1">
    <location>
        <begin position="97"/>
        <end position="109"/>
    </location>
</feature>
<name>A0ABQ4R7K6_9HYPH</name>
<gene>
    <name evidence="2" type="ORF">OPKNFCMD_6081</name>
</gene>